<dbReference type="EMBL" id="PEIB01000043">
    <property type="protein sequence ID" value="RXJ70843.1"/>
    <property type="molecule type" value="Genomic_DNA"/>
</dbReference>
<dbReference type="InterPro" id="IPR036404">
    <property type="entry name" value="Jacalin-like_lectin_dom_sf"/>
</dbReference>
<dbReference type="OrthoDB" id="9828393at2"/>
<evidence type="ECO:0000313" key="2">
    <source>
        <dbReference type="Proteomes" id="UP000290287"/>
    </source>
</evidence>
<accession>A0A4Q0YK64</accession>
<dbReference type="RefSeq" id="WP_129124074.1">
    <property type="nucleotide sequence ID" value="NZ_PEIB01000043.1"/>
</dbReference>
<dbReference type="Proteomes" id="UP000290287">
    <property type="component" value="Unassembled WGS sequence"/>
</dbReference>
<comment type="caution">
    <text evidence="1">The sequence shown here is derived from an EMBL/GenBank/DDBJ whole genome shotgun (WGS) entry which is preliminary data.</text>
</comment>
<name>A0A4Q0YK64_9GAMM</name>
<keyword evidence="2" id="KW-1185">Reference proteome</keyword>
<dbReference type="Gene3D" id="2.100.10.30">
    <property type="entry name" value="Jacalin-like lectin domain"/>
    <property type="match status" value="1"/>
</dbReference>
<protein>
    <submittedName>
        <fullName evidence="1">Uncharacterized protein</fullName>
    </submittedName>
</protein>
<reference evidence="1 2" key="1">
    <citation type="submission" date="2017-10" db="EMBL/GenBank/DDBJ databases">
        <title>Nyctiphanis sp. nov., isolated from the stomach of the euphausiid Nyctiphanes simplex (Hansen, 1911) in the Gulf of California.</title>
        <authorList>
            <person name="Gomez-Gil B."/>
            <person name="Aguilar-Mendez M."/>
            <person name="Lopez-Cortes A."/>
            <person name="Gomez-Gutierrez J."/>
            <person name="Roque A."/>
            <person name="Lang E."/>
            <person name="Gonzalez-Castillo A."/>
        </authorList>
    </citation>
    <scope>NUCLEOTIDE SEQUENCE [LARGE SCALE GENOMIC DNA]</scope>
    <source>
        <strain evidence="1 2">CAIM 600</strain>
    </source>
</reference>
<organism evidence="1 2">
    <name type="scientific">Veronia nyctiphanis</name>
    <dbReference type="NCBI Taxonomy" id="1278244"/>
    <lineage>
        <taxon>Bacteria</taxon>
        <taxon>Pseudomonadati</taxon>
        <taxon>Pseudomonadota</taxon>
        <taxon>Gammaproteobacteria</taxon>
        <taxon>Vibrionales</taxon>
        <taxon>Vibrionaceae</taxon>
        <taxon>Veronia</taxon>
    </lineage>
</organism>
<evidence type="ECO:0000313" key="1">
    <source>
        <dbReference type="EMBL" id="RXJ70843.1"/>
    </source>
</evidence>
<dbReference type="AlphaFoldDB" id="A0A4Q0YK64"/>
<sequence length="331" mass="36256">MTAKGLARVGGYFNFSGVNMFKRFTSFTFITWILLSGHVQAGTGVYTADFGDTSGTGSEITINDKKTFQLRSDRLIHGFQSGQSIAGGNGGQVSVAYNIGHIKSIKAYVGYYGSLKIIRKVVIGFSYYGYTYYQTYGHYYGNNLAYEALIPEHSELLSITTYTAAHPYNAHSEVLTGFAIKLKNSGPILGIDKGHASTKHLDGTLWANQGNGTVYRVGAANTVAGSVGGPAAGTWQSADLSMVNRIEARSTVTRHYGWYGSYHKGKLNQLTFGTQTGAPYAPHGSELVINVIKGDFSGVHDVGVKTENAFYWWYSQYYRYPLYVNGIKLKY</sequence>
<gene>
    <name evidence="1" type="ORF">CS022_22205</name>
</gene>
<proteinExistence type="predicted"/>